<dbReference type="Proteomes" id="UP000464086">
    <property type="component" value="Chromosome"/>
</dbReference>
<organism evidence="1 2">
    <name type="scientific">Sphingobium yanoikuyae</name>
    <name type="common">Sphingomonas yanoikuyae</name>
    <dbReference type="NCBI Taxonomy" id="13690"/>
    <lineage>
        <taxon>Bacteria</taxon>
        <taxon>Pseudomonadati</taxon>
        <taxon>Pseudomonadota</taxon>
        <taxon>Alphaproteobacteria</taxon>
        <taxon>Sphingomonadales</taxon>
        <taxon>Sphingomonadaceae</taxon>
        <taxon>Sphingobium</taxon>
    </lineage>
</organism>
<evidence type="ECO:0000313" key="2">
    <source>
        <dbReference type="Proteomes" id="UP000464086"/>
    </source>
</evidence>
<evidence type="ECO:0000313" key="1">
    <source>
        <dbReference type="EMBL" id="QHD66753.1"/>
    </source>
</evidence>
<sequence>MDDGMEGSARRAPRWTIGHPVERNRMFARYRQMDIAIVGEAPPIETWIGGDAWLSQRGLGGDLPNARGTEQEFAVFVCNERPRVG</sequence>
<dbReference type="RefSeq" id="WP_159366008.1">
    <property type="nucleotide sequence ID" value="NZ_CP047218.1"/>
</dbReference>
<accession>A0A6P1GEX7</accession>
<proteinExistence type="predicted"/>
<dbReference type="AlphaFoldDB" id="A0A6P1GEX7"/>
<reference evidence="1 2" key="1">
    <citation type="submission" date="2019-12" db="EMBL/GenBank/DDBJ databases">
        <title>Functional and genomic insights into the Sphingobium yanoikuyae YC-JY1, a bacterium efficiently degrading bisphenol A.</title>
        <authorList>
            <person name="Jia Y."/>
            <person name="Li X."/>
            <person name="Wang J."/>
            <person name="Eltoukhy A."/>
            <person name="Lamraoui I."/>
            <person name="Yan Y."/>
        </authorList>
    </citation>
    <scope>NUCLEOTIDE SEQUENCE [LARGE SCALE GENOMIC DNA]</scope>
    <source>
        <strain evidence="1 2">YC-JY1</strain>
    </source>
</reference>
<protein>
    <submittedName>
        <fullName evidence="1">Uncharacterized protein</fullName>
    </submittedName>
</protein>
<gene>
    <name evidence="1" type="ORF">GS397_06600</name>
</gene>
<name>A0A6P1GEX7_SPHYA</name>
<dbReference type="EMBL" id="CP047218">
    <property type="protein sequence ID" value="QHD66753.1"/>
    <property type="molecule type" value="Genomic_DNA"/>
</dbReference>